<keyword evidence="11" id="KW-0472">Membrane</keyword>
<evidence type="ECO:0000313" key="15">
    <source>
        <dbReference type="Proteomes" id="UP000290540"/>
    </source>
</evidence>
<dbReference type="Proteomes" id="UP000290540">
    <property type="component" value="Unassembled WGS sequence"/>
</dbReference>
<keyword evidence="7" id="KW-0119">Carbohydrate metabolism</keyword>
<accession>A0A4Q2V123</accession>
<dbReference type="GO" id="GO:0005576">
    <property type="term" value="C:extracellular region"/>
    <property type="evidence" value="ECO:0007669"/>
    <property type="project" value="UniProtKB-SubCell"/>
</dbReference>
<keyword evidence="12" id="KW-0732">Signal</keyword>
<comment type="caution">
    <text evidence="14">The sequence shown here is derived from an EMBL/GenBank/DDBJ whole genome shotgun (WGS) entry which is preliminary data.</text>
</comment>
<comment type="catalytic activity">
    <reaction evidence="1">
        <text>Random endo-hydrolysis of N-acetyl-beta-D-glucosaminide (1-&gt;4)-beta-linkages in chitin and chitodextrins.</text>
        <dbReference type="EC" id="3.2.1.14"/>
    </reaction>
</comment>
<evidence type="ECO:0000256" key="8">
    <source>
        <dbReference type="ARBA" id="ARBA00023295"/>
    </source>
</evidence>
<dbReference type="InterPro" id="IPR017853">
    <property type="entry name" value="GH"/>
</dbReference>
<dbReference type="GO" id="GO:0008843">
    <property type="term" value="F:endochitinase activity"/>
    <property type="evidence" value="ECO:0007669"/>
    <property type="project" value="UniProtKB-EC"/>
</dbReference>
<evidence type="ECO:0000256" key="10">
    <source>
        <dbReference type="RuleBase" id="RU000489"/>
    </source>
</evidence>
<evidence type="ECO:0000256" key="12">
    <source>
        <dbReference type="SAM" id="SignalP"/>
    </source>
</evidence>
<feature type="transmembrane region" description="Helical" evidence="11">
    <location>
        <begin position="349"/>
        <end position="367"/>
    </location>
</feature>
<feature type="signal peptide" evidence="12">
    <location>
        <begin position="1"/>
        <end position="22"/>
    </location>
</feature>
<feature type="chain" id="PRO_5020210847" description="chitinase" evidence="12">
    <location>
        <begin position="23"/>
        <end position="634"/>
    </location>
</feature>
<comment type="subcellular location">
    <subcellularLocation>
        <location evidence="2">Secreted</location>
    </subcellularLocation>
</comment>
<dbReference type="GO" id="GO:0008061">
    <property type="term" value="F:chitin binding"/>
    <property type="evidence" value="ECO:0007669"/>
    <property type="project" value="InterPro"/>
</dbReference>
<dbReference type="InterPro" id="IPR001223">
    <property type="entry name" value="Glyco_hydro18_cat"/>
</dbReference>
<dbReference type="PROSITE" id="PS01095">
    <property type="entry name" value="GH18_1"/>
    <property type="match status" value="1"/>
</dbReference>
<evidence type="ECO:0000259" key="13">
    <source>
        <dbReference type="PROSITE" id="PS51910"/>
    </source>
</evidence>
<sequence length="634" mass="70461">MLAHYLEMAVLAIAIQSMLSAAEPNALQLYQREPSQSDVKYANMVYFVNWGIYERDFQPQDLPASSITHVLYAFMNVQEDGTVFTGDAYADLEKHYEGDSWLESDKDNAFGCVKQLFLLKKAHRNLKVLLSIGGWTWSTNFATTAASAASRSTFAKSAVTLLKDWGFDGIDIDWEYPASDEDAANMVLLLQAVRNELDAYASKHAPGYHFQITIAAPAGSSHYNKLRLADLGRIVDYINLSMQHSITRLAPSGSNSAIVCVILILGVSWFSQTRLYQYAGRSLNMITAPLLRVPQLWNMCKRSRGCRSVEDAYDYQSFINSQTGNSHGKVYLDLPPQANTGSSRRYPKILALAIFLYLALTAILRPSSPYSQMSVSLPITMLQMIGSHSDSQANRYTFSRNPWPFPQLIHTTNWEKPKGYFKGWTPGDNSILAQMYRDCLPTWLPEAPPAGFCKWLSSNHSNQVDREVGDGGGTGRVCHETKVDGMFYNPVNDPLRITNQDEGILDIFSDSFRNGTVKIKHIALIMLESTREELFPLQQGSDIHNIILESHKGRKDGDDVNALLSQLTPVAEKITGKAGCWKKTNGSDLAKVPIPEWNDTTQDGYGGINVIGGFTAASLSFKSLAATHCGVWPM</sequence>
<dbReference type="GO" id="GO:0000272">
    <property type="term" value="P:polysaccharide catabolic process"/>
    <property type="evidence" value="ECO:0007669"/>
    <property type="project" value="UniProtKB-KW"/>
</dbReference>
<evidence type="ECO:0000256" key="4">
    <source>
        <dbReference type="ARBA" id="ARBA00022525"/>
    </source>
</evidence>
<dbReference type="PROSITE" id="PS51910">
    <property type="entry name" value="GH18_2"/>
    <property type="match status" value="1"/>
</dbReference>
<keyword evidence="4" id="KW-0964">Secreted</keyword>
<dbReference type="InterPro" id="IPR011583">
    <property type="entry name" value="Chitinase_II/V-like_cat"/>
</dbReference>
<feature type="transmembrane region" description="Helical" evidence="11">
    <location>
        <begin position="249"/>
        <end position="271"/>
    </location>
</feature>
<keyword evidence="5 10" id="KW-0378">Hydrolase</keyword>
<dbReference type="SUPFAM" id="SSF51445">
    <property type="entry name" value="(Trans)glycosidases"/>
    <property type="match status" value="1"/>
</dbReference>
<dbReference type="SMART" id="SM00636">
    <property type="entry name" value="Glyco_18"/>
    <property type="match status" value="1"/>
</dbReference>
<evidence type="ECO:0000256" key="7">
    <source>
        <dbReference type="ARBA" id="ARBA00023277"/>
    </source>
</evidence>
<reference evidence="14 15" key="1">
    <citation type="submission" date="2016-12" db="EMBL/GenBank/DDBJ databases">
        <title>Draft genome sequence of Fusarium oxysporum causing rot on Narcissus.</title>
        <authorList>
            <person name="Armitage A.D."/>
            <person name="Taylor A."/>
            <person name="Clarkson J.P."/>
            <person name="Harrison R.J."/>
            <person name="Jackson A.C."/>
        </authorList>
    </citation>
    <scope>NUCLEOTIDE SEQUENCE [LARGE SCALE GENOMIC DNA]</scope>
    <source>
        <strain evidence="14 15">N139</strain>
    </source>
</reference>
<name>A0A4Q2V123_FUSOX</name>
<evidence type="ECO:0000256" key="9">
    <source>
        <dbReference type="ARBA" id="ARBA00023326"/>
    </source>
</evidence>
<gene>
    <name evidence="14" type="ORF">BFJ63_vAg18829</name>
</gene>
<evidence type="ECO:0000256" key="2">
    <source>
        <dbReference type="ARBA" id="ARBA00004613"/>
    </source>
</evidence>
<feature type="non-terminal residue" evidence="14">
    <location>
        <position position="634"/>
    </location>
</feature>
<proteinExistence type="predicted"/>
<evidence type="ECO:0000256" key="11">
    <source>
        <dbReference type="SAM" id="Phobius"/>
    </source>
</evidence>
<keyword evidence="9" id="KW-0624">Polysaccharide degradation</keyword>
<dbReference type="Pfam" id="PF00704">
    <property type="entry name" value="Glyco_hydro_18"/>
    <property type="match status" value="1"/>
</dbReference>
<keyword evidence="11" id="KW-1133">Transmembrane helix</keyword>
<dbReference type="GO" id="GO:0006032">
    <property type="term" value="P:chitin catabolic process"/>
    <property type="evidence" value="ECO:0007669"/>
    <property type="project" value="UniProtKB-KW"/>
</dbReference>
<evidence type="ECO:0000313" key="14">
    <source>
        <dbReference type="EMBL" id="RYC78298.1"/>
    </source>
</evidence>
<evidence type="ECO:0000256" key="5">
    <source>
        <dbReference type="ARBA" id="ARBA00022801"/>
    </source>
</evidence>
<keyword evidence="11" id="KW-0812">Transmembrane</keyword>
<dbReference type="AlphaFoldDB" id="A0A4Q2V123"/>
<evidence type="ECO:0000256" key="1">
    <source>
        <dbReference type="ARBA" id="ARBA00000822"/>
    </source>
</evidence>
<evidence type="ECO:0000256" key="3">
    <source>
        <dbReference type="ARBA" id="ARBA00012729"/>
    </source>
</evidence>
<dbReference type="PANTHER" id="PTHR11177">
    <property type="entry name" value="CHITINASE"/>
    <property type="match status" value="1"/>
</dbReference>
<dbReference type="Gene3D" id="3.20.20.80">
    <property type="entry name" value="Glycosidases"/>
    <property type="match status" value="1"/>
</dbReference>
<dbReference type="InterPro" id="IPR001579">
    <property type="entry name" value="Glyco_hydro_18_chit_AS"/>
</dbReference>
<protein>
    <recommendedName>
        <fullName evidence="3">chitinase</fullName>
        <ecNumber evidence="3">3.2.1.14</ecNumber>
    </recommendedName>
</protein>
<feature type="domain" description="GH18" evidence="13">
    <location>
        <begin position="41"/>
        <end position="326"/>
    </location>
</feature>
<dbReference type="EMBL" id="MQTW01001254">
    <property type="protein sequence ID" value="RYC78298.1"/>
    <property type="molecule type" value="Genomic_DNA"/>
</dbReference>
<dbReference type="EC" id="3.2.1.14" evidence="3"/>
<evidence type="ECO:0000256" key="6">
    <source>
        <dbReference type="ARBA" id="ARBA00023024"/>
    </source>
</evidence>
<organism evidence="14 15">
    <name type="scientific">Fusarium oxysporum f. sp. narcissi</name>
    <dbReference type="NCBI Taxonomy" id="451672"/>
    <lineage>
        <taxon>Eukaryota</taxon>
        <taxon>Fungi</taxon>
        <taxon>Dikarya</taxon>
        <taxon>Ascomycota</taxon>
        <taxon>Pezizomycotina</taxon>
        <taxon>Sordariomycetes</taxon>
        <taxon>Hypocreomycetidae</taxon>
        <taxon>Hypocreales</taxon>
        <taxon>Nectriaceae</taxon>
        <taxon>Fusarium</taxon>
        <taxon>Fusarium oxysporum species complex</taxon>
    </lineage>
</organism>
<keyword evidence="6" id="KW-0146">Chitin degradation</keyword>
<dbReference type="InterPro" id="IPR050314">
    <property type="entry name" value="Glycosyl_Hydrlase_18"/>
</dbReference>
<keyword evidence="8 10" id="KW-0326">Glycosidase</keyword>
<dbReference type="PANTHER" id="PTHR11177:SF365">
    <property type="entry name" value="ENDOCHITINASE B"/>
    <property type="match status" value="1"/>
</dbReference>